<evidence type="ECO:0000256" key="1">
    <source>
        <dbReference type="SAM" id="Phobius"/>
    </source>
</evidence>
<keyword evidence="1" id="KW-0812">Transmembrane</keyword>
<evidence type="ECO:0000313" key="2">
    <source>
        <dbReference type="EMBL" id="SVE49574.1"/>
    </source>
</evidence>
<keyword evidence="1" id="KW-0472">Membrane</keyword>
<feature type="transmembrane region" description="Helical" evidence="1">
    <location>
        <begin position="12"/>
        <end position="35"/>
    </location>
</feature>
<accession>A0A383DZ22</accession>
<organism evidence="2">
    <name type="scientific">marine metagenome</name>
    <dbReference type="NCBI Taxonomy" id="408172"/>
    <lineage>
        <taxon>unclassified sequences</taxon>
        <taxon>metagenomes</taxon>
        <taxon>ecological metagenomes</taxon>
    </lineage>
</organism>
<protein>
    <submittedName>
        <fullName evidence="2">Uncharacterized protein</fullName>
    </submittedName>
</protein>
<sequence length="113" mass="13084">MQYREIKQHHIPAIISVFALFAVDILSFFLAYIIAVNGVEYPAGFKYPVRVLILIVGLIYLFKRYNPSPTLSRGYESKILIQLFYLIGIAYMVYKILSGTIRIDQAQFELIFI</sequence>
<feature type="non-terminal residue" evidence="2">
    <location>
        <position position="113"/>
    </location>
</feature>
<keyword evidence="1" id="KW-1133">Transmembrane helix</keyword>
<feature type="transmembrane region" description="Helical" evidence="1">
    <location>
        <begin position="83"/>
        <end position="103"/>
    </location>
</feature>
<feature type="transmembrane region" description="Helical" evidence="1">
    <location>
        <begin position="47"/>
        <end position="62"/>
    </location>
</feature>
<reference evidence="2" key="1">
    <citation type="submission" date="2018-05" db="EMBL/GenBank/DDBJ databases">
        <authorList>
            <person name="Lanie J.A."/>
            <person name="Ng W.-L."/>
            <person name="Kazmierczak K.M."/>
            <person name="Andrzejewski T.M."/>
            <person name="Davidsen T.M."/>
            <person name="Wayne K.J."/>
            <person name="Tettelin H."/>
            <person name="Glass J.I."/>
            <person name="Rusch D."/>
            <person name="Podicherti R."/>
            <person name="Tsui H.-C.T."/>
            <person name="Winkler M.E."/>
        </authorList>
    </citation>
    <scope>NUCLEOTIDE SEQUENCE</scope>
</reference>
<dbReference type="AlphaFoldDB" id="A0A383DZ22"/>
<name>A0A383DZ22_9ZZZZ</name>
<dbReference type="EMBL" id="UINC01221295">
    <property type="protein sequence ID" value="SVE49574.1"/>
    <property type="molecule type" value="Genomic_DNA"/>
</dbReference>
<proteinExistence type="predicted"/>
<gene>
    <name evidence="2" type="ORF">METZ01_LOCUS502428</name>
</gene>